<accession>A0A251SZC6</accession>
<reference evidence="2 4" key="1">
    <citation type="journal article" date="2017" name="Nature">
        <title>The sunflower genome provides insights into oil metabolism, flowering and Asterid evolution.</title>
        <authorList>
            <person name="Badouin H."/>
            <person name="Gouzy J."/>
            <person name="Grassa C.J."/>
            <person name="Murat F."/>
            <person name="Staton S.E."/>
            <person name="Cottret L."/>
            <person name="Lelandais-Briere C."/>
            <person name="Owens G.L."/>
            <person name="Carrere S."/>
            <person name="Mayjonade B."/>
            <person name="Legrand L."/>
            <person name="Gill N."/>
            <person name="Kane N.C."/>
            <person name="Bowers J.E."/>
            <person name="Hubner S."/>
            <person name="Bellec A."/>
            <person name="Berard A."/>
            <person name="Berges H."/>
            <person name="Blanchet N."/>
            <person name="Boniface M.C."/>
            <person name="Brunel D."/>
            <person name="Catrice O."/>
            <person name="Chaidir N."/>
            <person name="Claudel C."/>
            <person name="Donnadieu C."/>
            <person name="Faraut T."/>
            <person name="Fievet G."/>
            <person name="Helmstetter N."/>
            <person name="King M."/>
            <person name="Knapp S.J."/>
            <person name="Lai Z."/>
            <person name="Le Paslier M.C."/>
            <person name="Lippi Y."/>
            <person name="Lorenzon L."/>
            <person name="Mandel J.R."/>
            <person name="Marage G."/>
            <person name="Marchand G."/>
            <person name="Marquand E."/>
            <person name="Bret-Mestries E."/>
            <person name="Morien E."/>
            <person name="Nambeesan S."/>
            <person name="Nguyen T."/>
            <person name="Pegot-Espagnet P."/>
            <person name="Pouilly N."/>
            <person name="Raftis F."/>
            <person name="Sallet E."/>
            <person name="Schiex T."/>
            <person name="Thomas J."/>
            <person name="Vandecasteele C."/>
            <person name="Vares D."/>
            <person name="Vear F."/>
            <person name="Vautrin S."/>
            <person name="Crespi M."/>
            <person name="Mangin B."/>
            <person name="Burke J.M."/>
            <person name="Salse J."/>
            <person name="Munos S."/>
            <person name="Vincourt P."/>
            <person name="Rieseberg L.H."/>
            <person name="Langlade N.B."/>
        </authorList>
    </citation>
    <scope>NUCLEOTIDE SEQUENCE [LARGE SCALE GENOMIC DNA]</scope>
    <source>
        <strain evidence="4">cv. SF193</strain>
        <tissue evidence="2">Leaves</tissue>
    </source>
</reference>
<dbReference type="InParanoid" id="A0A251SZC6"/>
<name>A0A251SZC6_HELAN</name>
<sequence>MLSTRKLEEKIQESLERTDVLVKQEEIQETPRILFLAFCPATCLICTLLVFNYIYFLVLYSSCR</sequence>
<dbReference type="EMBL" id="CM007901">
    <property type="protein sequence ID" value="OTG03933.1"/>
    <property type="molecule type" value="Genomic_DNA"/>
</dbReference>
<keyword evidence="4" id="KW-1185">Reference proteome</keyword>
<organism evidence="3 4">
    <name type="scientific">Helianthus annuus</name>
    <name type="common">Common sunflower</name>
    <dbReference type="NCBI Taxonomy" id="4232"/>
    <lineage>
        <taxon>Eukaryota</taxon>
        <taxon>Viridiplantae</taxon>
        <taxon>Streptophyta</taxon>
        <taxon>Embryophyta</taxon>
        <taxon>Tracheophyta</taxon>
        <taxon>Spermatophyta</taxon>
        <taxon>Magnoliopsida</taxon>
        <taxon>eudicotyledons</taxon>
        <taxon>Gunneridae</taxon>
        <taxon>Pentapetalae</taxon>
        <taxon>asterids</taxon>
        <taxon>campanulids</taxon>
        <taxon>Asterales</taxon>
        <taxon>Asteraceae</taxon>
        <taxon>Asteroideae</taxon>
        <taxon>Heliantheae alliance</taxon>
        <taxon>Heliantheae</taxon>
        <taxon>Helianthus</taxon>
    </lineage>
</organism>
<evidence type="ECO:0000313" key="3">
    <source>
        <dbReference type="EMBL" id="OTG03933.1"/>
    </source>
</evidence>
<evidence type="ECO:0000256" key="1">
    <source>
        <dbReference type="SAM" id="Phobius"/>
    </source>
</evidence>
<dbReference type="EMBL" id="MNCJ02000327">
    <property type="protein sequence ID" value="KAF5776414.1"/>
    <property type="molecule type" value="Genomic_DNA"/>
</dbReference>
<dbReference type="AlphaFoldDB" id="A0A251SZC6"/>
<dbReference type="Gramene" id="mRNA:HanXRQr2_Chr12g0524011">
    <property type="protein sequence ID" value="mRNA:HanXRQr2_Chr12g0524011"/>
    <property type="gene ID" value="HanXRQr2_Chr12g0524011"/>
</dbReference>
<evidence type="ECO:0000313" key="4">
    <source>
        <dbReference type="Proteomes" id="UP000215914"/>
    </source>
</evidence>
<dbReference type="Proteomes" id="UP000215914">
    <property type="component" value="Chromosome 12"/>
</dbReference>
<protein>
    <submittedName>
        <fullName evidence="3">Uncharacterized protein</fullName>
    </submittedName>
</protein>
<gene>
    <name evidence="3" type="ORF">HannXRQ_Chr12g0356771</name>
    <name evidence="2" type="ORF">HanXRQr2_Chr12g0524011</name>
</gene>
<proteinExistence type="predicted"/>
<reference evidence="3" key="2">
    <citation type="submission" date="2017-02" db="EMBL/GenBank/DDBJ databases">
        <title>Sunflower complete genome.</title>
        <authorList>
            <person name="Langlade N."/>
            <person name="Munos S."/>
        </authorList>
    </citation>
    <scope>NUCLEOTIDE SEQUENCE [LARGE SCALE GENOMIC DNA]</scope>
    <source>
        <tissue evidence="3">Leaves</tissue>
    </source>
</reference>
<reference evidence="2" key="3">
    <citation type="submission" date="2020-06" db="EMBL/GenBank/DDBJ databases">
        <title>Helianthus annuus Genome sequencing and assembly Release 2.</title>
        <authorList>
            <person name="Gouzy J."/>
            <person name="Langlade N."/>
            <person name="Munos S."/>
        </authorList>
    </citation>
    <scope>NUCLEOTIDE SEQUENCE</scope>
    <source>
        <tissue evidence="2">Leaves</tissue>
    </source>
</reference>
<keyword evidence="1" id="KW-0472">Membrane</keyword>
<evidence type="ECO:0000313" key="2">
    <source>
        <dbReference type="EMBL" id="KAF5776414.1"/>
    </source>
</evidence>
<feature type="transmembrane region" description="Helical" evidence="1">
    <location>
        <begin position="33"/>
        <end position="58"/>
    </location>
</feature>
<keyword evidence="1" id="KW-1133">Transmembrane helix</keyword>
<keyword evidence="1" id="KW-0812">Transmembrane</keyword>